<dbReference type="AlphaFoldDB" id="A0AB38UFR5"/>
<dbReference type="RefSeq" id="WP_117578450.1">
    <property type="nucleotide sequence ID" value="NZ_CAXSTA010000009.1"/>
</dbReference>
<gene>
    <name evidence="1" type="ORF">KQP74_03125</name>
</gene>
<protein>
    <submittedName>
        <fullName evidence="1">Uncharacterized protein</fullName>
    </submittedName>
</protein>
<sequence>MENLEEETKKITSAMVQISEIITTSGMSGICILHKGKGNVMASPLLIQGTTFDIIPAVVSAMKNNPIAREILLTACECYKCQENEQAVPRDMPAYLKGIIEDLFRKG</sequence>
<name>A0AB38UFR5_BACT4</name>
<accession>A0AB38UFR5</accession>
<evidence type="ECO:0000313" key="2">
    <source>
        <dbReference type="Proteomes" id="UP001162960"/>
    </source>
</evidence>
<proteinExistence type="predicted"/>
<reference evidence="1" key="1">
    <citation type="submission" date="2021-06" db="EMBL/GenBank/DDBJ databases">
        <title>Interrogation of the integrated mobile genetic elements in gut-associated Bacteroides with a consensus prediction approach.</title>
        <authorList>
            <person name="Campbell D.E."/>
            <person name="Leigh J.R."/>
            <person name="Kim T."/>
            <person name="England W."/>
            <person name="Whitaker R.J."/>
            <person name="Degnan P.H."/>
        </authorList>
    </citation>
    <scope>NUCLEOTIDE SEQUENCE</scope>
    <source>
        <strain evidence="1">VPI-3443</strain>
    </source>
</reference>
<dbReference type="Proteomes" id="UP001162960">
    <property type="component" value="Chromosome"/>
</dbReference>
<dbReference type="EMBL" id="CP083685">
    <property type="protein sequence ID" value="UYU91645.1"/>
    <property type="molecule type" value="Genomic_DNA"/>
</dbReference>
<organism evidence="1 2">
    <name type="scientific">Bacteroides thetaiotaomicron</name>
    <dbReference type="NCBI Taxonomy" id="818"/>
    <lineage>
        <taxon>Bacteria</taxon>
        <taxon>Pseudomonadati</taxon>
        <taxon>Bacteroidota</taxon>
        <taxon>Bacteroidia</taxon>
        <taxon>Bacteroidales</taxon>
        <taxon>Bacteroidaceae</taxon>
        <taxon>Bacteroides</taxon>
    </lineage>
</organism>
<evidence type="ECO:0000313" key="1">
    <source>
        <dbReference type="EMBL" id="UYU91645.1"/>
    </source>
</evidence>